<keyword evidence="5" id="KW-0808">Transferase</keyword>
<dbReference type="InterPro" id="IPR003594">
    <property type="entry name" value="HATPase_dom"/>
</dbReference>
<keyword evidence="6" id="KW-1185">Reference proteome</keyword>
<dbReference type="PANTHER" id="PTHR43547">
    <property type="entry name" value="TWO-COMPONENT HISTIDINE KINASE"/>
    <property type="match status" value="1"/>
</dbReference>
<dbReference type="InterPro" id="IPR004358">
    <property type="entry name" value="Sig_transdc_His_kin-like_C"/>
</dbReference>
<dbReference type="SMART" id="SM00387">
    <property type="entry name" value="HATPase_c"/>
    <property type="match status" value="1"/>
</dbReference>
<dbReference type="PANTHER" id="PTHR43547:SF2">
    <property type="entry name" value="HYBRID SIGNAL TRANSDUCTION HISTIDINE KINASE C"/>
    <property type="match status" value="1"/>
</dbReference>
<dbReference type="CDD" id="cd00075">
    <property type="entry name" value="HATPase"/>
    <property type="match status" value="1"/>
</dbReference>
<dbReference type="Pfam" id="PF02518">
    <property type="entry name" value="HATPase_c"/>
    <property type="match status" value="1"/>
</dbReference>
<dbReference type="Gene3D" id="3.30.565.10">
    <property type="entry name" value="Histidine kinase-like ATPase, C-terminal domain"/>
    <property type="match status" value="1"/>
</dbReference>
<evidence type="ECO:0000313" key="5">
    <source>
        <dbReference type="EMBL" id="KJV90111.1"/>
    </source>
</evidence>
<dbReference type="Proteomes" id="UP000033661">
    <property type="component" value="Unassembled WGS sequence"/>
</dbReference>
<name>A0A0F3QD99_RICBE</name>
<evidence type="ECO:0000256" key="1">
    <source>
        <dbReference type="ARBA" id="ARBA00000085"/>
    </source>
</evidence>
<organism evidence="5 6">
    <name type="scientific">Rickettsia bellii str. RML An4</name>
    <dbReference type="NCBI Taxonomy" id="1359193"/>
    <lineage>
        <taxon>Bacteria</taxon>
        <taxon>Pseudomonadati</taxon>
        <taxon>Pseudomonadota</taxon>
        <taxon>Alphaproteobacteria</taxon>
        <taxon>Rickettsiales</taxon>
        <taxon>Rickettsiaceae</taxon>
        <taxon>Rickettsieae</taxon>
        <taxon>Rickettsia</taxon>
        <taxon>belli group</taxon>
    </lineage>
</organism>
<keyword evidence="3" id="KW-0597">Phosphoprotein</keyword>
<dbReference type="PATRIC" id="fig|1359193.3.peg.1075"/>
<dbReference type="GO" id="GO:0000155">
    <property type="term" value="F:phosphorelay sensor kinase activity"/>
    <property type="evidence" value="ECO:0007669"/>
    <property type="project" value="TreeGrafter"/>
</dbReference>
<dbReference type="PRINTS" id="PR00344">
    <property type="entry name" value="BCTRLSENSOR"/>
</dbReference>
<gene>
    <name evidence="5" type="ORF">RBEAN4_1113</name>
</gene>
<comment type="caution">
    <text evidence="5">The sequence shown here is derived from an EMBL/GenBank/DDBJ whole genome shotgun (WGS) entry which is preliminary data.</text>
</comment>
<evidence type="ECO:0000256" key="2">
    <source>
        <dbReference type="ARBA" id="ARBA00012438"/>
    </source>
</evidence>
<keyword evidence="5" id="KW-0418">Kinase</keyword>
<reference evidence="5 6" key="1">
    <citation type="submission" date="2015-02" db="EMBL/GenBank/DDBJ databases">
        <title>Genome Sequencing of Rickettsiales.</title>
        <authorList>
            <person name="Daugherty S.C."/>
            <person name="Su Q."/>
            <person name="Abolude K."/>
            <person name="Beier-Sexton M."/>
            <person name="Carlyon J.A."/>
            <person name="Carter R."/>
            <person name="Day N.P."/>
            <person name="Dumler S.J."/>
            <person name="Dyachenko V."/>
            <person name="Godinez A."/>
            <person name="Kurtti T.J."/>
            <person name="Lichay M."/>
            <person name="Mullins K.E."/>
            <person name="Ott S."/>
            <person name="Pappas-Brown V."/>
            <person name="Paris D.H."/>
            <person name="Patel P."/>
            <person name="Richards A.L."/>
            <person name="Sadzewicz L."/>
            <person name="Sears K."/>
            <person name="Seidman D."/>
            <person name="Sengamalay N."/>
            <person name="Stenos J."/>
            <person name="Tallon L.J."/>
            <person name="Vincent G."/>
            <person name="Fraser C.M."/>
            <person name="Munderloh U."/>
            <person name="Dunning-Hotopp J.C."/>
        </authorList>
    </citation>
    <scope>NUCLEOTIDE SEQUENCE [LARGE SCALE GENOMIC DNA]</scope>
    <source>
        <strain evidence="5 6">RML An4</strain>
    </source>
</reference>
<dbReference type="EMBL" id="LAOI01000001">
    <property type="protein sequence ID" value="KJV90111.1"/>
    <property type="molecule type" value="Genomic_DNA"/>
</dbReference>
<accession>A0A0F3QD99</accession>
<evidence type="ECO:0000313" key="6">
    <source>
        <dbReference type="Proteomes" id="UP000033661"/>
    </source>
</evidence>
<sequence>MNNKKLEFISEIEENIIFKCDPHYISHTFDNLIINAISYCNDGIIKIDLQKQENNILFTIKDDGIGVPKEELQSIFGVFVVSSKTRTPAGGRGMGLALCKKVIELHGGKIWAENDKQGKTAFVFTMPL</sequence>
<dbReference type="InterPro" id="IPR005467">
    <property type="entry name" value="His_kinase_dom"/>
</dbReference>
<dbReference type="PROSITE" id="PS50109">
    <property type="entry name" value="HIS_KIN"/>
    <property type="match status" value="1"/>
</dbReference>
<feature type="domain" description="Histidine kinase" evidence="4">
    <location>
        <begin position="1"/>
        <end position="128"/>
    </location>
</feature>
<proteinExistence type="predicted"/>
<protein>
    <recommendedName>
        <fullName evidence="2">histidine kinase</fullName>
        <ecNumber evidence="2">2.7.13.3</ecNumber>
    </recommendedName>
</protein>
<dbReference type="SUPFAM" id="SSF55874">
    <property type="entry name" value="ATPase domain of HSP90 chaperone/DNA topoisomerase II/histidine kinase"/>
    <property type="match status" value="1"/>
</dbReference>
<dbReference type="EC" id="2.7.13.3" evidence="2"/>
<comment type="catalytic activity">
    <reaction evidence="1">
        <text>ATP + protein L-histidine = ADP + protein N-phospho-L-histidine.</text>
        <dbReference type="EC" id="2.7.13.3"/>
    </reaction>
</comment>
<evidence type="ECO:0000256" key="3">
    <source>
        <dbReference type="ARBA" id="ARBA00022553"/>
    </source>
</evidence>
<dbReference type="AlphaFoldDB" id="A0A0F3QD99"/>
<dbReference type="InterPro" id="IPR036890">
    <property type="entry name" value="HATPase_C_sf"/>
</dbReference>
<evidence type="ECO:0000259" key="4">
    <source>
        <dbReference type="PROSITE" id="PS50109"/>
    </source>
</evidence>